<dbReference type="Pfam" id="PF13715">
    <property type="entry name" value="CarbopepD_reg_2"/>
    <property type="match status" value="1"/>
</dbReference>
<keyword evidence="2 8" id="KW-0813">Transport</keyword>
<dbReference type="PROSITE" id="PS52016">
    <property type="entry name" value="TONB_DEPENDENT_REC_3"/>
    <property type="match status" value="1"/>
</dbReference>
<dbReference type="InterPro" id="IPR008969">
    <property type="entry name" value="CarboxyPept-like_regulatory"/>
</dbReference>
<evidence type="ECO:0000256" key="2">
    <source>
        <dbReference type="ARBA" id="ARBA00022448"/>
    </source>
</evidence>
<evidence type="ECO:0000256" key="3">
    <source>
        <dbReference type="ARBA" id="ARBA00022452"/>
    </source>
</evidence>
<dbReference type="SUPFAM" id="SSF49464">
    <property type="entry name" value="Carboxypeptidase regulatory domain-like"/>
    <property type="match status" value="1"/>
</dbReference>
<keyword evidence="4 8" id="KW-0812">Transmembrane</keyword>
<evidence type="ECO:0000256" key="8">
    <source>
        <dbReference type="PROSITE-ProRule" id="PRU01360"/>
    </source>
</evidence>
<comment type="similarity">
    <text evidence="8">Belongs to the TonB-dependent receptor family.</text>
</comment>
<evidence type="ECO:0000259" key="9">
    <source>
        <dbReference type="Pfam" id="PF07715"/>
    </source>
</evidence>
<evidence type="ECO:0000256" key="4">
    <source>
        <dbReference type="ARBA" id="ARBA00022692"/>
    </source>
</evidence>
<evidence type="ECO:0000256" key="1">
    <source>
        <dbReference type="ARBA" id="ARBA00004571"/>
    </source>
</evidence>
<dbReference type="GO" id="GO:0009279">
    <property type="term" value="C:cell outer membrane"/>
    <property type="evidence" value="ECO:0007669"/>
    <property type="project" value="UniProtKB-SubCell"/>
</dbReference>
<dbReference type="Gene3D" id="2.170.130.10">
    <property type="entry name" value="TonB-dependent receptor, plug domain"/>
    <property type="match status" value="1"/>
</dbReference>
<dbReference type="NCBIfam" id="TIGR04057">
    <property type="entry name" value="SusC_RagA_signa"/>
    <property type="match status" value="1"/>
</dbReference>
<evidence type="ECO:0000256" key="5">
    <source>
        <dbReference type="ARBA" id="ARBA00022729"/>
    </source>
</evidence>
<keyword evidence="5" id="KW-0732">Signal</keyword>
<evidence type="ECO:0000313" key="10">
    <source>
        <dbReference type="EMBL" id="OXL42924.1"/>
    </source>
</evidence>
<evidence type="ECO:0000256" key="6">
    <source>
        <dbReference type="ARBA" id="ARBA00023136"/>
    </source>
</evidence>
<dbReference type="RefSeq" id="WP_089544964.1">
    <property type="nucleotide sequence ID" value="NZ_NMPZ01000028.1"/>
</dbReference>
<dbReference type="InterPro" id="IPR037066">
    <property type="entry name" value="Plug_dom_sf"/>
</dbReference>
<dbReference type="GO" id="GO:0044718">
    <property type="term" value="P:siderophore transmembrane transport"/>
    <property type="evidence" value="ECO:0007669"/>
    <property type="project" value="TreeGrafter"/>
</dbReference>
<evidence type="ECO:0000313" key="11">
    <source>
        <dbReference type="Proteomes" id="UP000215155"/>
    </source>
</evidence>
<dbReference type="Gene3D" id="2.60.40.1120">
    <property type="entry name" value="Carboxypeptidase-like, regulatory domain"/>
    <property type="match status" value="1"/>
</dbReference>
<gene>
    <name evidence="10" type="ORF">CFT61_13715</name>
</gene>
<dbReference type="AlphaFoldDB" id="A0AA91THL6"/>
<reference evidence="10 11" key="1">
    <citation type="submission" date="2017-07" db="EMBL/GenBank/DDBJ databases">
        <title>Draft genome sequence of Prevotella copri isolated from the gut of healthy adult Indian.</title>
        <authorList>
            <person name="Das B."/>
            <person name="Bag S."/>
            <person name="Ghosh T.S."/>
        </authorList>
    </citation>
    <scope>NUCLEOTIDE SEQUENCE [LARGE SCALE GENOMIC DNA]</scope>
    <source>
        <strain evidence="10 11">Indica</strain>
    </source>
</reference>
<dbReference type="GO" id="GO:0015344">
    <property type="term" value="F:siderophore uptake transmembrane transporter activity"/>
    <property type="evidence" value="ECO:0007669"/>
    <property type="project" value="TreeGrafter"/>
</dbReference>
<comment type="caution">
    <text evidence="10">The sequence shown here is derived from an EMBL/GenBank/DDBJ whole genome shotgun (WGS) entry which is preliminary data.</text>
</comment>
<name>A0AA91THL6_9BACT</name>
<keyword evidence="3 8" id="KW-1134">Transmembrane beta strand</keyword>
<comment type="subcellular location">
    <subcellularLocation>
        <location evidence="1 8">Cell outer membrane</location>
        <topology evidence="1 8">Multi-pass membrane protein</topology>
    </subcellularLocation>
</comment>
<dbReference type="SUPFAM" id="SSF56935">
    <property type="entry name" value="Porins"/>
    <property type="match status" value="1"/>
</dbReference>
<dbReference type="PANTHER" id="PTHR30069">
    <property type="entry name" value="TONB-DEPENDENT OUTER MEMBRANE RECEPTOR"/>
    <property type="match status" value="1"/>
</dbReference>
<proteinExistence type="inferred from homology"/>
<dbReference type="NCBIfam" id="TIGR04056">
    <property type="entry name" value="OMP_RagA_SusC"/>
    <property type="match status" value="1"/>
</dbReference>
<dbReference type="InterPro" id="IPR036942">
    <property type="entry name" value="Beta-barrel_TonB_sf"/>
</dbReference>
<dbReference type="Proteomes" id="UP000215155">
    <property type="component" value="Unassembled WGS sequence"/>
</dbReference>
<dbReference type="Pfam" id="PF07715">
    <property type="entry name" value="Plug"/>
    <property type="match status" value="1"/>
</dbReference>
<accession>A0AA91THL6</accession>
<dbReference type="PANTHER" id="PTHR30069:SF29">
    <property type="entry name" value="HEMOGLOBIN AND HEMOGLOBIN-HAPTOGLOBIN-BINDING PROTEIN 1-RELATED"/>
    <property type="match status" value="1"/>
</dbReference>
<organism evidence="10 11">
    <name type="scientific">Segatella copri</name>
    <dbReference type="NCBI Taxonomy" id="165179"/>
    <lineage>
        <taxon>Bacteria</taxon>
        <taxon>Pseudomonadati</taxon>
        <taxon>Bacteroidota</taxon>
        <taxon>Bacteroidia</taxon>
        <taxon>Bacteroidales</taxon>
        <taxon>Prevotellaceae</taxon>
        <taxon>Segatella</taxon>
    </lineage>
</organism>
<dbReference type="Gene3D" id="2.40.170.20">
    <property type="entry name" value="TonB-dependent receptor, beta-barrel domain"/>
    <property type="match status" value="1"/>
</dbReference>
<keyword evidence="7 8" id="KW-0998">Cell outer membrane</keyword>
<dbReference type="InterPro" id="IPR012910">
    <property type="entry name" value="Plug_dom"/>
</dbReference>
<dbReference type="InterPro" id="IPR023996">
    <property type="entry name" value="TonB-dep_OMP_SusC/RagA"/>
</dbReference>
<sequence>MEIFNKIVLGIAVATIPSISFAQSEITGHITDATTGEPLIGASVVVKGDKKEGVVTDTDGNFTLNTQVEAPLKLKVEYIGYRPIDLEVYDTETPVEVKLRENQRFLNEVVVIGYGTQKRENVASSISSINNKTFKDVPVTSIDQVLQGRASGVSLTTPSGNVGQAPIVKIRGVASITSGTQPLYIVDGVPVQTGSNAQLGDVNALADINADDILSIDVLKDAAAAAVYGSRAANGVVLITTKKGQQGNAKVSYNGWVGIANASKFFDVMNAQQYVDFKNLAVKNRYGTDEISLTNGYKSQYGNKAFNLMKNADGSYVDTQWKDYVLRTGLQQNHTVSISGGNDKVLYYASGNFNKQSGILKGDEYRKTGLTANVSAQTNKWLKVGFSGTGSVSKQQTGDRSRKGELVSYSGFTRLALSDAPNIPAYASDGTPYQEGGRLGYGPNTIQFPLTNPIGVLESGSVIKTEDTRLIGNAFAELTPFKGLTLRTQYGVDYMKIEDRNFFAATTVEGVEQNGTAENYSIRSRQYTWTNTANYKFSLGSHNFDILAGVESYSKSYDQWGAEKSGLNEAKFNFFEGPFSNIVASDSKITESELLSYLGRINYDYDSRYIFSVNFRRDGFSALSKNNRWGNFGGVSAAWDVSREKSFSPLKNILANLRLKASWGIVGNTNIDEYASKSYYSSSYYGKNGSYVIGQIGDTENLKWESSEKWNVGFSTDLFNKVNVSLEYYTTTSSDLILAVPVAPSKGVPGNSIISNAGKMSNRGIELGINALVISTKDFSWSTSFNLTTNRNRVEKLSDNVQEIISTGLSETTNITVPGKSIGQLYLYPTGGIDEKTGRRIFYGEDGTKVLLEFEKEGKFFTEDGKSYPESKIKRVIAGNTLPTFYGGWNNNITYRNFDLSILFQFSGGNKIYNGTKATMSDVRWWNNSKDVWNNYWREDRTNAKYAKPVWGDNYSNGSAMPITDWVEDGDYLRLKNISLGYTFGKLPFLEKAGISKLRVYAQAQNLFVLTGYEGLDPEVLSNTNSANLNGGTDHNTAPQARTFTFGVNVTF</sequence>
<evidence type="ECO:0000256" key="7">
    <source>
        <dbReference type="ARBA" id="ARBA00023237"/>
    </source>
</evidence>
<keyword evidence="6 8" id="KW-0472">Membrane</keyword>
<dbReference type="InterPro" id="IPR023997">
    <property type="entry name" value="TonB-dep_OMP_SusC/RagA_CS"/>
</dbReference>
<protein>
    <submittedName>
        <fullName evidence="10">SusC/RagA family TonB-linked outer membrane protein</fullName>
    </submittedName>
</protein>
<dbReference type="InterPro" id="IPR039426">
    <property type="entry name" value="TonB-dep_rcpt-like"/>
</dbReference>
<dbReference type="EMBL" id="NMPZ01000028">
    <property type="protein sequence ID" value="OXL42924.1"/>
    <property type="molecule type" value="Genomic_DNA"/>
</dbReference>
<feature type="domain" description="TonB-dependent receptor plug" evidence="9">
    <location>
        <begin position="120"/>
        <end position="236"/>
    </location>
</feature>